<dbReference type="KEGG" id="aup:AsAng_0033480"/>
<keyword evidence="1" id="KW-0732">Signal</keyword>
<keyword evidence="3" id="KW-1185">Reference proteome</keyword>
<accession>A0A916DSM6</accession>
<evidence type="ECO:0000313" key="3">
    <source>
        <dbReference type="Proteomes" id="UP001060919"/>
    </source>
</evidence>
<gene>
    <name evidence="2" type="ORF">AsAng_0033480</name>
</gene>
<reference evidence="2" key="1">
    <citation type="submission" date="2022-09" db="EMBL/GenBank/DDBJ databases">
        <title>Aureispira anguillicida sp. nov., isolated from Leptocephalus of Japanese eel Anguilla japonica.</title>
        <authorList>
            <person name="Yuasa K."/>
            <person name="Mekata T."/>
            <person name="Ikunari K."/>
        </authorList>
    </citation>
    <scope>NUCLEOTIDE SEQUENCE</scope>
    <source>
        <strain evidence="2">EL160426</strain>
    </source>
</reference>
<protein>
    <submittedName>
        <fullName evidence="2">Uncharacterized protein</fullName>
    </submittedName>
</protein>
<evidence type="ECO:0000313" key="2">
    <source>
        <dbReference type="EMBL" id="BDS12624.1"/>
    </source>
</evidence>
<feature type="signal peptide" evidence="1">
    <location>
        <begin position="1"/>
        <end position="23"/>
    </location>
</feature>
<dbReference type="AlphaFoldDB" id="A0A916DSM6"/>
<dbReference type="EMBL" id="AP026867">
    <property type="protein sequence ID" value="BDS12624.1"/>
    <property type="molecule type" value="Genomic_DNA"/>
</dbReference>
<dbReference type="Gene3D" id="3.20.20.140">
    <property type="entry name" value="Metal-dependent hydrolases"/>
    <property type="match status" value="1"/>
</dbReference>
<organism evidence="2 3">
    <name type="scientific">Aureispira anguillae</name>
    <dbReference type="NCBI Taxonomy" id="2864201"/>
    <lineage>
        <taxon>Bacteria</taxon>
        <taxon>Pseudomonadati</taxon>
        <taxon>Bacteroidota</taxon>
        <taxon>Saprospiria</taxon>
        <taxon>Saprospirales</taxon>
        <taxon>Saprospiraceae</taxon>
        <taxon>Aureispira</taxon>
    </lineage>
</organism>
<proteinExistence type="predicted"/>
<sequence>MKLNITYSLLLCLLVSALNTSLAQDDSTIAEPIDPIAEELSALNVQDSSPPKIKRPKQDPIKIFDMGVYSTQKAFKSRKVKRHSMWERIENDCGLDLEEIPIELSNAFNHISRNNQSSLYDLVKGNVKISNQIISPTERQFMHSPFLTPGSSSKIFGCLTGMSYREENFILNNVGYFDLVLSNLAYLKEELQYNYHKNGRTYQSIILRTKNDIDYVLNDPTKIGFLVSIGGGHSLGNYLYIEQDQVDTDEYQNIILTNINKLKGITPIEKDPAQYLDIPIFSINFGNFFKDGICGKTSRFSLNEEEAFKRPTTIDDDITSLGQKAIARLLNKKKGRRILIDVGGMSLRSREWYYKYIKDQRYRNDTIPIIATGVGVSGLSKKDNAYGRDDKRELLSHQFSNMCRQDLTSILQSQGLIALSLDKNKLMGKEFQRRYDEAIPNSADRRRIAIEAIVGNICKAIHMSNDIEAWNMICISSQFDSHARHLDVFDSSSDMVNLYRDLLEFFKNPRDIKGLYSVKEIENFMYNFTPEEVVNKIMYENALTFIKRNLPEIEPETP</sequence>
<dbReference type="Proteomes" id="UP001060919">
    <property type="component" value="Chromosome"/>
</dbReference>
<evidence type="ECO:0000256" key="1">
    <source>
        <dbReference type="SAM" id="SignalP"/>
    </source>
</evidence>
<name>A0A916DSM6_9BACT</name>
<dbReference type="RefSeq" id="WP_264787987.1">
    <property type="nucleotide sequence ID" value="NZ_AP026867.1"/>
</dbReference>
<feature type="chain" id="PRO_5037986349" evidence="1">
    <location>
        <begin position="24"/>
        <end position="558"/>
    </location>
</feature>